<evidence type="ECO:0000313" key="3">
    <source>
        <dbReference type="Proteomes" id="UP001364617"/>
    </source>
</evidence>
<keyword evidence="1" id="KW-0175">Coiled coil</keyword>
<proteinExistence type="predicted"/>
<evidence type="ECO:0000256" key="1">
    <source>
        <dbReference type="SAM" id="Coils"/>
    </source>
</evidence>
<evidence type="ECO:0000313" key="2">
    <source>
        <dbReference type="EMBL" id="KAK7150747.1"/>
    </source>
</evidence>
<dbReference type="Proteomes" id="UP001364617">
    <property type="component" value="Unassembled WGS sequence"/>
</dbReference>
<name>A0AAN9CWR7_9TELE</name>
<feature type="coiled-coil region" evidence="1">
    <location>
        <begin position="20"/>
        <end position="47"/>
    </location>
</feature>
<dbReference type="AlphaFoldDB" id="A0AAN9CWR7"/>
<reference evidence="2 3" key="1">
    <citation type="submission" date="2024-02" db="EMBL/GenBank/DDBJ databases">
        <title>Chromosome-level genome assembly of the Eurasian Minnow (Phoxinus phoxinus).</title>
        <authorList>
            <person name="Oriowo T.O."/>
            <person name="Martin S."/>
            <person name="Stange M."/>
            <person name="Chrysostomakis Y."/>
            <person name="Brown T."/>
            <person name="Winkler S."/>
            <person name="Kukowka S."/>
            <person name="Myers E.W."/>
            <person name="Bohne A."/>
        </authorList>
    </citation>
    <scope>NUCLEOTIDE SEQUENCE [LARGE SCALE GENOMIC DNA]</scope>
    <source>
        <strain evidence="2">ZFMK-TIS-60720</strain>
        <tissue evidence="2">Whole Organism</tissue>
    </source>
</reference>
<sequence>MEVNLLEHDSTTPTTSVLTLSELAKENERLKQKVQEQQQLIETLQNLSLCNQSRFGVKHLEGSDEDIRFYTRFASYQHFQAFWQLVESAANTKMVRVTSAAGATQHRSTVSYIIRFS</sequence>
<dbReference type="EMBL" id="JAYKXH010000012">
    <property type="protein sequence ID" value="KAK7150747.1"/>
    <property type="molecule type" value="Genomic_DNA"/>
</dbReference>
<keyword evidence="3" id="KW-1185">Reference proteome</keyword>
<accession>A0AAN9CWR7</accession>
<gene>
    <name evidence="2" type="ORF">R3I93_011873</name>
</gene>
<organism evidence="2 3">
    <name type="scientific">Phoxinus phoxinus</name>
    <name type="common">Eurasian minnow</name>
    <dbReference type="NCBI Taxonomy" id="58324"/>
    <lineage>
        <taxon>Eukaryota</taxon>
        <taxon>Metazoa</taxon>
        <taxon>Chordata</taxon>
        <taxon>Craniata</taxon>
        <taxon>Vertebrata</taxon>
        <taxon>Euteleostomi</taxon>
        <taxon>Actinopterygii</taxon>
        <taxon>Neopterygii</taxon>
        <taxon>Teleostei</taxon>
        <taxon>Ostariophysi</taxon>
        <taxon>Cypriniformes</taxon>
        <taxon>Leuciscidae</taxon>
        <taxon>Phoxininae</taxon>
        <taxon>Phoxinus</taxon>
    </lineage>
</organism>
<protein>
    <submittedName>
        <fullName evidence="2">Uncharacterized protein</fullName>
    </submittedName>
</protein>
<comment type="caution">
    <text evidence="2">The sequence shown here is derived from an EMBL/GenBank/DDBJ whole genome shotgun (WGS) entry which is preliminary data.</text>
</comment>